<dbReference type="SUPFAM" id="SSF50998">
    <property type="entry name" value="Quinoprotein alcohol dehydrogenase-like"/>
    <property type="match status" value="1"/>
</dbReference>
<dbReference type="KEGG" id="hch:HCH_06416"/>
<evidence type="ECO:0000313" key="3">
    <source>
        <dbReference type="Proteomes" id="UP000000238"/>
    </source>
</evidence>
<dbReference type="EMBL" id="CP000155">
    <property type="protein sequence ID" value="ABC33061.1"/>
    <property type="molecule type" value="Genomic_DNA"/>
</dbReference>
<protein>
    <submittedName>
        <fullName evidence="2">FOG: WD40 repeat</fullName>
    </submittedName>
</protein>
<evidence type="ECO:0000256" key="1">
    <source>
        <dbReference type="PROSITE-ProRule" id="PRU00221"/>
    </source>
</evidence>
<dbReference type="InterPro" id="IPR015943">
    <property type="entry name" value="WD40/YVTN_repeat-like_dom_sf"/>
</dbReference>
<reference evidence="2 3" key="1">
    <citation type="journal article" date="2005" name="Nucleic Acids Res.">
        <title>Genomic blueprint of Hahella chejuensis, a marine microbe producing an algicidal agent.</title>
        <authorList>
            <person name="Jeong H."/>
            <person name="Yim J.H."/>
            <person name="Lee C."/>
            <person name="Choi S.-H."/>
            <person name="Park Y.K."/>
            <person name="Yoon S.H."/>
            <person name="Hur C.-G."/>
            <person name="Kang H.-Y."/>
            <person name="Kim D."/>
            <person name="Lee H.H."/>
            <person name="Park K.H."/>
            <person name="Park S.-H."/>
            <person name="Park H.-S."/>
            <person name="Lee H.K."/>
            <person name="Oh T.K."/>
            <person name="Kim J.F."/>
        </authorList>
    </citation>
    <scope>NUCLEOTIDE SEQUENCE [LARGE SCALE GENOMIC DNA]</scope>
    <source>
        <strain evidence="2 3">KCTC 2396</strain>
    </source>
</reference>
<dbReference type="Proteomes" id="UP000000238">
    <property type="component" value="Chromosome"/>
</dbReference>
<name>Q2S8G3_HAHCH</name>
<dbReference type="PROSITE" id="PS50082">
    <property type="entry name" value="WD_REPEATS_2"/>
    <property type="match status" value="2"/>
</dbReference>
<dbReference type="eggNOG" id="COG2319">
    <property type="taxonomic scope" value="Bacteria"/>
</dbReference>
<gene>
    <name evidence="2" type="ordered locus">HCH_06416</name>
</gene>
<evidence type="ECO:0000313" key="2">
    <source>
        <dbReference type="EMBL" id="ABC33061.1"/>
    </source>
</evidence>
<dbReference type="PROSITE" id="PS51257">
    <property type="entry name" value="PROKAR_LIPOPROTEIN"/>
    <property type="match status" value="1"/>
</dbReference>
<dbReference type="PROSITE" id="PS50294">
    <property type="entry name" value="WD_REPEATS_REGION"/>
    <property type="match status" value="1"/>
</dbReference>
<dbReference type="Gene3D" id="2.130.10.10">
    <property type="entry name" value="YVTN repeat-like/Quinoprotein amine dehydrogenase"/>
    <property type="match status" value="2"/>
</dbReference>
<dbReference type="AlphaFoldDB" id="Q2S8G3"/>
<keyword evidence="3" id="KW-1185">Reference proteome</keyword>
<sequence length="326" mass="35471">MRAPRTYLWKSLSLILSVFLLLSGCGGKGPESSLKVAQQGLLSAGLSADAGYALIGSLQHGGSLWGVGKNERLYNWNHEQGEFSTIRAVAMADDAKLAITAVDADLAVWNVLDGRSLNFWRAPDKISSIAIGPNNKYALLGMRSNQAVYFDLEKGQARYEFPHKAEVTSVDISGDSRWAITGSDDQSARLWRLDTGALMHTFSHSNQVKTVALSNDGALAFSSAQREDAVIWDTISGDAKAKLSYRYENFTSARFSEDGRRLLLGTFRGDIYLVDAVNGNEIGYWSAKARRIWGPASSGAVLDMAFAANGEVIAITSDGMLERFKL</sequence>
<accession>Q2S8G3</accession>
<organism evidence="2 3">
    <name type="scientific">Hahella chejuensis (strain KCTC 2396)</name>
    <dbReference type="NCBI Taxonomy" id="349521"/>
    <lineage>
        <taxon>Bacteria</taxon>
        <taxon>Pseudomonadati</taxon>
        <taxon>Pseudomonadota</taxon>
        <taxon>Gammaproteobacteria</taxon>
        <taxon>Oceanospirillales</taxon>
        <taxon>Hahellaceae</taxon>
        <taxon>Hahella</taxon>
    </lineage>
</organism>
<dbReference type="OrthoDB" id="6192037at2"/>
<dbReference type="STRING" id="349521.HCH_06416"/>
<dbReference type="RefSeq" id="WP_011400113.1">
    <property type="nucleotide sequence ID" value="NC_007645.1"/>
</dbReference>
<dbReference type="HOGENOM" id="CLU_073582_0_0_6"/>
<dbReference type="Pfam" id="PF00400">
    <property type="entry name" value="WD40"/>
    <property type="match status" value="1"/>
</dbReference>
<keyword evidence="1" id="KW-0853">WD repeat</keyword>
<feature type="repeat" description="WD" evidence="1">
    <location>
        <begin position="201"/>
        <end position="242"/>
    </location>
</feature>
<proteinExistence type="predicted"/>
<dbReference type="InterPro" id="IPR001680">
    <property type="entry name" value="WD40_rpt"/>
</dbReference>
<dbReference type="InterPro" id="IPR011047">
    <property type="entry name" value="Quinoprotein_ADH-like_sf"/>
</dbReference>
<dbReference type="PANTHER" id="PTHR45333:SF1">
    <property type="entry name" value="CHROMOSOME UNDETERMINED SCAFFOLD_625, WHOLE GENOME SHOTGUN SEQUENCE"/>
    <property type="match status" value="1"/>
</dbReference>
<dbReference type="PANTHER" id="PTHR45333">
    <property type="entry name" value="MEMBRANE PROTEIN-RELATED"/>
    <property type="match status" value="1"/>
</dbReference>
<feature type="repeat" description="WD" evidence="1">
    <location>
        <begin position="160"/>
        <end position="201"/>
    </location>
</feature>
<dbReference type="SMART" id="SM00320">
    <property type="entry name" value="WD40"/>
    <property type="match status" value="5"/>
</dbReference>